<evidence type="ECO:0000313" key="12">
    <source>
        <dbReference type="Proteomes" id="UP000053171"/>
    </source>
</evidence>
<keyword evidence="7" id="KW-0028">Amino-acid biosynthesis</keyword>
<name>A0A147DZJ0_9MICC</name>
<dbReference type="GO" id="GO:0019631">
    <property type="term" value="P:quinate catabolic process"/>
    <property type="evidence" value="ECO:0007669"/>
    <property type="project" value="TreeGrafter"/>
</dbReference>
<comment type="subunit">
    <text evidence="4 7">Homododecamer.</text>
</comment>
<feature type="binding site" evidence="7 9">
    <location>
        <position position="112"/>
    </location>
    <ligand>
        <name>substrate</name>
    </ligand>
</feature>
<evidence type="ECO:0000256" key="3">
    <source>
        <dbReference type="ARBA" id="ARBA00011037"/>
    </source>
</evidence>
<dbReference type="GO" id="GO:0003855">
    <property type="term" value="F:3-dehydroquinate dehydratase activity"/>
    <property type="evidence" value="ECO:0007669"/>
    <property type="project" value="UniProtKB-UniRule"/>
</dbReference>
<dbReference type="NCBIfam" id="NF003805">
    <property type="entry name" value="PRK05395.1-2"/>
    <property type="match status" value="1"/>
</dbReference>
<dbReference type="Proteomes" id="UP000053171">
    <property type="component" value="Unassembled WGS sequence"/>
</dbReference>
<dbReference type="PIRSF" id="PIRSF001399">
    <property type="entry name" value="DHquinase_II"/>
    <property type="match status" value="1"/>
</dbReference>
<dbReference type="NCBIfam" id="NF003807">
    <property type="entry name" value="PRK05395.1-4"/>
    <property type="match status" value="1"/>
</dbReference>
<feature type="binding site" evidence="7 9">
    <location>
        <position position="81"/>
    </location>
    <ligand>
        <name>substrate</name>
    </ligand>
</feature>
<dbReference type="PANTHER" id="PTHR21272">
    <property type="entry name" value="CATABOLIC 3-DEHYDROQUINASE"/>
    <property type="match status" value="1"/>
</dbReference>
<keyword evidence="12" id="KW-1185">Reference proteome</keyword>
<keyword evidence="7" id="KW-0057">Aromatic amino acid biosynthesis</keyword>
<evidence type="ECO:0000256" key="1">
    <source>
        <dbReference type="ARBA" id="ARBA00001864"/>
    </source>
</evidence>
<evidence type="ECO:0000256" key="8">
    <source>
        <dbReference type="PIRSR" id="PIRSR001399-1"/>
    </source>
</evidence>
<gene>
    <name evidence="7" type="primary">aroQ</name>
    <name evidence="11" type="ORF">AN277_0203880</name>
</gene>
<evidence type="ECO:0000256" key="5">
    <source>
        <dbReference type="ARBA" id="ARBA00012060"/>
    </source>
</evidence>
<dbReference type="EC" id="4.2.1.10" evidence="5 7"/>
<sequence length="146" mass="15920">MSKPLYVLNGPNLNLLGTRNPEVYGTTTLADIEAMVRERAGACGLEVVFRQTNGEGTLVDWIQEARSEACGILLNAAAYTHTSVAIHDALEAAELPVAEVHLSNVHRRESFRHRSFVSPQADVVLAGAGAYGYVMAVDWFAQHLDR</sequence>
<organism evidence="11 12">
    <name type="scientific">Rothia kristinae</name>
    <dbReference type="NCBI Taxonomy" id="37923"/>
    <lineage>
        <taxon>Bacteria</taxon>
        <taxon>Bacillati</taxon>
        <taxon>Actinomycetota</taxon>
        <taxon>Actinomycetes</taxon>
        <taxon>Micrococcales</taxon>
        <taxon>Micrococcaceae</taxon>
        <taxon>Rothia</taxon>
    </lineage>
</organism>
<comment type="function">
    <text evidence="7">Catalyzes a trans-dehydration via an enolate intermediate.</text>
</comment>
<dbReference type="PANTHER" id="PTHR21272:SF3">
    <property type="entry name" value="CATABOLIC 3-DEHYDROQUINASE"/>
    <property type="match status" value="1"/>
</dbReference>
<dbReference type="GO" id="GO:0008652">
    <property type="term" value="P:amino acid biosynthetic process"/>
    <property type="evidence" value="ECO:0007669"/>
    <property type="project" value="UniProtKB-KW"/>
</dbReference>
<feature type="active site" description="Proton acceptor" evidence="7 8">
    <location>
        <position position="24"/>
    </location>
</feature>
<comment type="caution">
    <text evidence="11">The sequence shown here is derived from an EMBL/GenBank/DDBJ whole genome shotgun (WGS) entry which is preliminary data.</text>
</comment>
<dbReference type="InterPro" id="IPR001874">
    <property type="entry name" value="DHquinase_II"/>
</dbReference>
<dbReference type="Gene3D" id="3.40.50.9100">
    <property type="entry name" value="Dehydroquinase, class II"/>
    <property type="match status" value="1"/>
</dbReference>
<keyword evidence="6 7" id="KW-0456">Lyase</keyword>
<dbReference type="GO" id="GO:0009073">
    <property type="term" value="P:aromatic amino acid family biosynthetic process"/>
    <property type="evidence" value="ECO:0007669"/>
    <property type="project" value="UniProtKB-KW"/>
</dbReference>
<feature type="binding site" evidence="7 9">
    <location>
        <position position="88"/>
    </location>
    <ligand>
        <name>substrate</name>
    </ligand>
</feature>
<dbReference type="CDD" id="cd00466">
    <property type="entry name" value="DHQase_II"/>
    <property type="match status" value="1"/>
</dbReference>
<evidence type="ECO:0000256" key="7">
    <source>
        <dbReference type="HAMAP-Rule" id="MF_00169"/>
    </source>
</evidence>
<accession>A0A147DZJ0</accession>
<dbReference type="SUPFAM" id="SSF52304">
    <property type="entry name" value="Type II 3-dehydroquinate dehydratase"/>
    <property type="match status" value="1"/>
</dbReference>
<evidence type="ECO:0000256" key="9">
    <source>
        <dbReference type="PIRSR" id="PIRSR001399-2"/>
    </source>
</evidence>
<dbReference type="NCBIfam" id="NF003806">
    <property type="entry name" value="PRK05395.1-3"/>
    <property type="match status" value="1"/>
</dbReference>
<dbReference type="GO" id="GO:0009423">
    <property type="term" value="P:chorismate biosynthetic process"/>
    <property type="evidence" value="ECO:0007669"/>
    <property type="project" value="UniProtKB-UniRule"/>
</dbReference>
<feature type="binding site" evidence="7 9">
    <location>
        <begin position="102"/>
        <end position="103"/>
    </location>
    <ligand>
        <name>substrate</name>
    </ligand>
</feature>
<dbReference type="NCBIfam" id="TIGR01088">
    <property type="entry name" value="aroQ"/>
    <property type="match status" value="1"/>
</dbReference>
<evidence type="ECO:0000256" key="10">
    <source>
        <dbReference type="PIRSR" id="PIRSR001399-3"/>
    </source>
</evidence>
<comment type="pathway">
    <text evidence="2 7">Metabolic intermediate biosynthesis; chorismate biosynthesis; chorismate from D-erythrose 4-phosphate and phosphoenolpyruvate: step 3/7.</text>
</comment>
<dbReference type="InterPro" id="IPR036441">
    <property type="entry name" value="DHquinase_II_sf"/>
</dbReference>
<feature type="binding site" evidence="7 9">
    <location>
        <position position="75"/>
    </location>
    <ligand>
        <name>substrate</name>
    </ligand>
</feature>
<comment type="catalytic activity">
    <reaction evidence="1 7">
        <text>3-dehydroquinate = 3-dehydroshikimate + H2O</text>
        <dbReference type="Rhea" id="RHEA:21096"/>
        <dbReference type="ChEBI" id="CHEBI:15377"/>
        <dbReference type="ChEBI" id="CHEBI:16630"/>
        <dbReference type="ChEBI" id="CHEBI:32364"/>
        <dbReference type="EC" id="4.2.1.10"/>
    </reaction>
</comment>
<evidence type="ECO:0000256" key="2">
    <source>
        <dbReference type="ARBA" id="ARBA00004902"/>
    </source>
</evidence>
<evidence type="ECO:0000313" key="11">
    <source>
        <dbReference type="EMBL" id="OAX52294.1"/>
    </source>
</evidence>
<dbReference type="Pfam" id="PF01220">
    <property type="entry name" value="DHquinase_II"/>
    <property type="match status" value="1"/>
</dbReference>
<dbReference type="AlphaFoldDB" id="A0A147DZJ0"/>
<protein>
    <recommendedName>
        <fullName evidence="5 7">3-dehydroquinate dehydratase</fullName>
        <shortName evidence="7">3-dehydroquinase</shortName>
        <ecNumber evidence="5 7">4.2.1.10</ecNumber>
    </recommendedName>
    <alternativeName>
        <fullName evidence="7">Type II DHQase</fullName>
    </alternativeName>
</protein>
<dbReference type="HAMAP" id="MF_00169">
    <property type="entry name" value="AroQ"/>
    <property type="match status" value="1"/>
</dbReference>
<comment type="similarity">
    <text evidence="3 7">Belongs to the type-II 3-dehydroquinase family.</text>
</comment>
<reference evidence="11" key="1">
    <citation type="submission" date="2016-06" db="EMBL/GenBank/DDBJ databases">
        <title>Identification of putative biosynthetic pathways for the production of bioactive secondary metabolites by the marine actinomycete Kocuria kristinae RUTW2-3.</title>
        <authorList>
            <person name="Waterworth S.C."/>
            <person name="Walmsley T.A."/>
            <person name="Matongo T."/>
            <person name="Davies-Coleman M.T."/>
            <person name="Dorrington R.A."/>
        </authorList>
    </citation>
    <scope>NUCLEOTIDE SEQUENCE [LARGE SCALE GENOMIC DNA]</scope>
    <source>
        <strain evidence="11">RUTW2-3</strain>
    </source>
</reference>
<feature type="active site" description="Proton donor" evidence="7 8">
    <location>
        <position position="101"/>
    </location>
</feature>
<feature type="site" description="Transition state stabilizer" evidence="7 10">
    <location>
        <position position="19"/>
    </location>
</feature>
<proteinExistence type="inferred from homology"/>
<dbReference type="RefSeq" id="WP_058731621.1">
    <property type="nucleotide sequence ID" value="NZ_JADPWM010000004.1"/>
</dbReference>
<evidence type="ECO:0000256" key="6">
    <source>
        <dbReference type="ARBA" id="ARBA00023239"/>
    </source>
</evidence>
<dbReference type="PATRIC" id="fig|37923.10.peg.1516"/>
<dbReference type="EMBL" id="LJBJ02000005">
    <property type="protein sequence ID" value="OAX52294.1"/>
    <property type="molecule type" value="Genomic_DNA"/>
</dbReference>
<dbReference type="UniPathway" id="UPA00053">
    <property type="reaction ID" value="UER00086"/>
</dbReference>
<evidence type="ECO:0000256" key="4">
    <source>
        <dbReference type="ARBA" id="ARBA00011193"/>
    </source>
</evidence>